<proteinExistence type="predicted"/>
<reference evidence="6 7" key="1">
    <citation type="journal article" date="2016" name="Nat. Commun.">
        <title>Thousands of microbial genomes shed light on interconnected biogeochemical processes in an aquifer system.</title>
        <authorList>
            <person name="Anantharaman K."/>
            <person name="Brown C.T."/>
            <person name="Hug L.A."/>
            <person name="Sharon I."/>
            <person name="Castelle C.J."/>
            <person name="Probst A.J."/>
            <person name="Thomas B.C."/>
            <person name="Singh A."/>
            <person name="Wilkins M.J."/>
            <person name="Karaoz U."/>
            <person name="Brodie E.L."/>
            <person name="Williams K.H."/>
            <person name="Hubbard S.S."/>
            <person name="Banfield J.F."/>
        </authorList>
    </citation>
    <scope>NUCLEOTIDE SEQUENCE [LARGE SCALE GENOMIC DNA]</scope>
</reference>
<organism evidence="6 7">
    <name type="scientific">Candidatus Curtissbacteria bacterium RIFCSPHIGHO2_01_FULL_40_12</name>
    <dbReference type="NCBI Taxonomy" id="1797710"/>
    <lineage>
        <taxon>Bacteria</taxon>
        <taxon>Candidatus Curtissiibacteriota</taxon>
    </lineage>
</organism>
<feature type="transmembrane region" description="Helical" evidence="5">
    <location>
        <begin position="38"/>
        <end position="54"/>
    </location>
</feature>
<dbReference type="PANTHER" id="PTHR16950:SF16">
    <property type="entry name" value="ZINC TRANSPORTER ZIP13"/>
    <property type="match status" value="1"/>
</dbReference>
<dbReference type="AlphaFoldDB" id="A0A1F5G5Q1"/>
<evidence type="ECO:0008006" key="8">
    <source>
        <dbReference type="Google" id="ProtNLM"/>
    </source>
</evidence>
<evidence type="ECO:0000313" key="7">
    <source>
        <dbReference type="Proteomes" id="UP000178577"/>
    </source>
</evidence>
<dbReference type="GO" id="GO:0046873">
    <property type="term" value="F:metal ion transmembrane transporter activity"/>
    <property type="evidence" value="ECO:0007669"/>
    <property type="project" value="InterPro"/>
</dbReference>
<sequence>MILAYILIFTFIGGIASLVGSFFLLIRRDLTEAFSQRLIYFAAGVLIATAFLDLLPEAQEMAGERIFFPAILGFVIFFFAERFVQLFHFHHGHGQKATTPLVIVGDGVHNFIDGVAIAAAFLTSIPLGITTSLAVAAHEIPQEIADMSVLLSNKLSKTKALIYNFLSALTALFGAVLTFYFASFIQNYLYFFLSLTAGFFIYISASDLIPQLHEEFTKNRKFSHAFIFLLGIFSVFIFTKLFEG</sequence>
<dbReference type="Pfam" id="PF02535">
    <property type="entry name" value="Zip"/>
    <property type="match status" value="2"/>
</dbReference>
<comment type="caution">
    <text evidence="6">The sequence shown here is derived from an EMBL/GenBank/DDBJ whole genome shotgun (WGS) entry which is preliminary data.</text>
</comment>
<protein>
    <recommendedName>
        <fullName evidence="8">ZIP zinc transporter</fullName>
    </recommendedName>
</protein>
<evidence type="ECO:0000256" key="3">
    <source>
        <dbReference type="ARBA" id="ARBA00022989"/>
    </source>
</evidence>
<accession>A0A1F5G5Q1</accession>
<keyword evidence="4 5" id="KW-0472">Membrane</keyword>
<dbReference type="EMBL" id="MFAY01000064">
    <property type="protein sequence ID" value="OGD87144.1"/>
    <property type="molecule type" value="Genomic_DNA"/>
</dbReference>
<gene>
    <name evidence="6" type="ORF">A2693_01385</name>
</gene>
<keyword evidence="2 5" id="KW-0812">Transmembrane</keyword>
<feature type="transmembrane region" description="Helical" evidence="5">
    <location>
        <begin position="6"/>
        <end position="26"/>
    </location>
</feature>
<name>A0A1F5G5Q1_9BACT</name>
<dbReference type="InterPro" id="IPR003689">
    <property type="entry name" value="ZIP"/>
</dbReference>
<feature type="transmembrane region" description="Helical" evidence="5">
    <location>
        <begin position="222"/>
        <end position="242"/>
    </location>
</feature>
<dbReference type="GO" id="GO:0016020">
    <property type="term" value="C:membrane"/>
    <property type="evidence" value="ECO:0007669"/>
    <property type="project" value="UniProtKB-SubCell"/>
</dbReference>
<feature type="transmembrane region" description="Helical" evidence="5">
    <location>
        <begin position="66"/>
        <end position="84"/>
    </location>
</feature>
<feature type="transmembrane region" description="Helical" evidence="5">
    <location>
        <begin position="161"/>
        <end position="182"/>
    </location>
</feature>
<comment type="subcellular location">
    <subcellularLocation>
        <location evidence="1">Membrane</location>
        <topology evidence="1">Multi-pass membrane protein</topology>
    </subcellularLocation>
</comment>
<dbReference type="PANTHER" id="PTHR16950">
    <property type="entry name" value="ZINC TRANSPORTER SLC39A7 HISTIDINE-RICH MEMBRANE PROTEIN KE4"/>
    <property type="match status" value="1"/>
</dbReference>
<evidence type="ECO:0000256" key="2">
    <source>
        <dbReference type="ARBA" id="ARBA00022692"/>
    </source>
</evidence>
<dbReference type="Proteomes" id="UP000178577">
    <property type="component" value="Unassembled WGS sequence"/>
</dbReference>
<evidence type="ECO:0000256" key="5">
    <source>
        <dbReference type="SAM" id="Phobius"/>
    </source>
</evidence>
<evidence type="ECO:0000256" key="4">
    <source>
        <dbReference type="ARBA" id="ARBA00023136"/>
    </source>
</evidence>
<evidence type="ECO:0000256" key="1">
    <source>
        <dbReference type="ARBA" id="ARBA00004141"/>
    </source>
</evidence>
<evidence type="ECO:0000313" key="6">
    <source>
        <dbReference type="EMBL" id="OGD87144.1"/>
    </source>
</evidence>
<keyword evidence="3 5" id="KW-1133">Transmembrane helix</keyword>
<feature type="transmembrane region" description="Helical" evidence="5">
    <location>
        <begin position="188"/>
        <end position="210"/>
    </location>
</feature>